<organism evidence="1 2">
    <name type="scientific">Chromobacterium sinusclupearum</name>
    <dbReference type="NCBI Taxonomy" id="2077146"/>
    <lineage>
        <taxon>Bacteria</taxon>
        <taxon>Pseudomonadati</taxon>
        <taxon>Pseudomonadota</taxon>
        <taxon>Betaproteobacteria</taxon>
        <taxon>Neisseriales</taxon>
        <taxon>Chromobacteriaceae</taxon>
        <taxon>Chromobacterium</taxon>
    </lineage>
</organism>
<evidence type="ECO:0000313" key="1">
    <source>
        <dbReference type="EMBL" id="POA99727.1"/>
    </source>
</evidence>
<dbReference type="NCBIfam" id="TIGR01634">
    <property type="entry name" value="tail_P2_I"/>
    <property type="match status" value="1"/>
</dbReference>
<dbReference type="InterPro" id="IPR006521">
    <property type="entry name" value="Tail_protein_I"/>
</dbReference>
<dbReference type="EMBL" id="PPTF01000018">
    <property type="protein sequence ID" value="POA99727.1"/>
    <property type="molecule type" value="Genomic_DNA"/>
</dbReference>
<comment type="caution">
    <text evidence="1">The sequence shown here is derived from an EMBL/GenBank/DDBJ whole genome shotgun (WGS) entry which is preliminary data.</text>
</comment>
<keyword evidence="2" id="KW-1185">Reference proteome</keyword>
<dbReference type="RefSeq" id="WP_103318039.1">
    <property type="nucleotide sequence ID" value="NZ_PPTF01000018.1"/>
</dbReference>
<sequence>MADAAIVPSVLAGDARFAALAELTRRLGMPRADADPATQGRFDAAELLVYLVDSVKEELLPQLAQQFHLGNDEGWLLARNARQRRELIKRAIELHRYKGTRWALQEVFRLLDVAVDVSEWWQQQPPGPRYTFELTAWANANLMADRVVLNPELYGRLRRMVEQVKPARSAYRLKLGAAFAQPLRWAGAVQGRQLRRLDAACRPAPAKPVFSILRLANAVKPLAVARAKMEASR</sequence>
<evidence type="ECO:0000313" key="2">
    <source>
        <dbReference type="Proteomes" id="UP000236416"/>
    </source>
</evidence>
<dbReference type="Proteomes" id="UP000236416">
    <property type="component" value="Unassembled WGS sequence"/>
</dbReference>
<name>A0A2K4MRR9_9NEIS</name>
<dbReference type="Pfam" id="PF09684">
    <property type="entry name" value="Tail_P2_I"/>
    <property type="match status" value="1"/>
</dbReference>
<proteinExistence type="predicted"/>
<protein>
    <submittedName>
        <fullName evidence="1">Phage tail protein I</fullName>
    </submittedName>
</protein>
<gene>
    <name evidence="1" type="ORF">C2134_04985</name>
</gene>
<reference evidence="1 2" key="1">
    <citation type="submission" date="2018-01" db="EMBL/GenBank/DDBJ databases">
        <title>Genomic Sequence of Chromobacterium MWU13-2610 from wild cranberry bogs within the Cape Cod National Seashore.</title>
        <authorList>
            <person name="O'Hara-Hanley K."/>
            <person name="Soby S."/>
            <person name="Harrison A."/>
        </authorList>
    </citation>
    <scope>NUCLEOTIDE SEQUENCE [LARGE SCALE GENOMIC DNA]</scope>
    <source>
        <strain evidence="1 2">MWU13-2610</strain>
    </source>
</reference>
<accession>A0A2K4MRR9</accession>
<dbReference type="AlphaFoldDB" id="A0A2K4MRR9"/>